<dbReference type="PANTHER" id="PTHR30485">
    <property type="entry name" value="NI/FE-HYDROGENASE 1 B-TYPE CYTOCHROME SUBUNIT"/>
    <property type="match status" value="1"/>
</dbReference>
<evidence type="ECO:0000313" key="10">
    <source>
        <dbReference type="Proteomes" id="UP001226762"/>
    </source>
</evidence>
<protein>
    <submittedName>
        <fullName evidence="9">Cytochrome b/b6 domain-containing protein</fullName>
    </submittedName>
</protein>
<evidence type="ECO:0000256" key="5">
    <source>
        <dbReference type="ARBA" id="ARBA00023136"/>
    </source>
</evidence>
<accession>A0AAE4B4Z5</accession>
<evidence type="ECO:0000256" key="6">
    <source>
        <dbReference type="SAM" id="MobiDB-lite"/>
    </source>
</evidence>
<feature type="compositionally biased region" description="Acidic residues" evidence="6">
    <location>
        <begin position="144"/>
        <end position="154"/>
    </location>
</feature>
<dbReference type="PANTHER" id="PTHR30485:SF2">
    <property type="entry name" value="BLL0597 PROTEIN"/>
    <property type="match status" value="1"/>
</dbReference>
<comment type="caution">
    <text evidence="9">The sequence shown here is derived from an EMBL/GenBank/DDBJ whole genome shotgun (WGS) entry which is preliminary data.</text>
</comment>
<evidence type="ECO:0000313" key="9">
    <source>
        <dbReference type="EMBL" id="MDQ2090622.1"/>
    </source>
</evidence>
<name>A0AAE4B4Z5_9RHOB</name>
<dbReference type="AlphaFoldDB" id="A0AAE4B4Z5"/>
<keyword evidence="5 7" id="KW-0472">Membrane</keyword>
<reference evidence="9" key="2">
    <citation type="submission" date="2023-02" db="EMBL/GenBank/DDBJ databases">
        <title>'Rhodoalgimonas zhirmunskyi' gen. nov., isolated from a red alga.</title>
        <authorList>
            <person name="Nedashkovskaya O.I."/>
            <person name="Otstavnykh N.Y."/>
            <person name="Bystritskaya E.P."/>
            <person name="Balabanova L.A."/>
            <person name="Isaeva M.P."/>
        </authorList>
    </citation>
    <scope>NUCLEOTIDE SEQUENCE</scope>
    <source>
        <strain evidence="9">KCTC 52189</strain>
    </source>
</reference>
<evidence type="ECO:0000256" key="4">
    <source>
        <dbReference type="ARBA" id="ARBA00022989"/>
    </source>
</evidence>
<dbReference type="EMBL" id="JANHAX010000003">
    <property type="protein sequence ID" value="MDQ2090622.1"/>
    <property type="molecule type" value="Genomic_DNA"/>
</dbReference>
<dbReference type="SUPFAM" id="SSF81342">
    <property type="entry name" value="Transmembrane di-heme cytochromes"/>
    <property type="match status" value="1"/>
</dbReference>
<keyword evidence="4 7" id="KW-1133">Transmembrane helix</keyword>
<dbReference type="GO" id="GO:0009055">
    <property type="term" value="F:electron transfer activity"/>
    <property type="evidence" value="ECO:0007669"/>
    <property type="project" value="InterPro"/>
</dbReference>
<dbReference type="GO" id="GO:0005886">
    <property type="term" value="C:plasma membrane"/>
    <property type="evidence" value="ECO:0007669"/>
    <property type="project" value="UniProtKB-SubCell"/>
</dbReference>
<dbReference type="Proteomes" id="UP001226762">
    <property type="component" value="Unassembled WGS sequence"/>
</dbReference>
<dbReference type="RefSeq" id="WP_306735895.1">
    <property type="nucleotide sequence ID" value="NZ_JANHAX010000003.1"/>
</dbReference>
<comment type="subcellular location">
    <subcellularLocation>
        <location evidence="1">Cell membrane</location>
        <topology evidence="1">Multi-pass membrane protein</topology>
    </subcellularLocation>
</comment>
<evidence type="ECO:0000256" key="7">
    <source>
        <dbReference type="SAM" id="Phobius"/>
    </source>
</evidence>
<dbReference type="Pfam" id="PF01292">
    <property type="entry name" value="Ni_hydr_CYTB"/>
    <property type="match status" value="1"/>
</dbReference>
<feature type="transmembrane region" description="Helical" evidence="7">
    <location>
        <begin position="41"/>
        <end position="62"/>
    </location>
</feature>
<dbReference type="InterPro" id="IPR016174">
    <property type="entry name" value="Di-haem_cyt_TM"/>
</dbReference>
<organism evidence="9 10">
    <name type="scientific">Marimonas arenosa</name>
    <dbReference type="NCBI Taxonomy" id="1795305"/>
    <lineage>
        <taxon>Bacteria</taxon>
        <taxon>Pseudomonadati</taxon>
        <taxon>Pseudomonadota</taxon>
        <taxon>Alphaproteobacteria</taxon>
        <taxon>Rhodobacterales</taxon>
        <taxon>Paracoccaceae</taxon>
        <taxon>Marimonas</taxon>
    </lineage>
</organism>
<feature type="domain" description="Cytochrome b561 bacterial/Ni-hydrogenase" evidence="8">
    <location>
        <begin position="13"/>
        <end position="203"/>
    </location>
</feature>
<dbReference type="GO" id="GO:0020037">
    <property type="term" value="F:heme binding"/>
    <property type="evidence" value="ECO:0007669"/>
    <property type="project" value="TreeGrafter"/>
</dbReference>
<keyword evidence="2" id="KW-1003">Cell membrane</keyword>
<reference evidence="9" key="1">
    <citation type="submission" date="2022-07" db="EMBL/GenBank/DDBJ databases">
        <authorList>
            <person name="Otstavnykh N."/>
            <person name="Isaeva M."/>
            <person name="Bystritskaya E."/>
        </authorList>
    </citation>
    <scope>NUCLEOTIDE SEQUENCE</scope>
    <source>
        <strain evidence="9">KCTC 52189</strain>
    </source>
</reference>
<sequence>MPAPVRPGGRRGWDPLVRLTHWTIALAILVNGALLRDGTVAHVWIGYAALSALILRLLWGLIAPGPAALAEMPLAPSRALAHLRDLVAWRWHDSPGHTPLGAWMAVAIWSLLAVTAVTGLVLEADPFPDDDTHHAWSDYRYDHDDDEEDEDDDAHETGGAGAEVAEDLHEAAATGLLILAALHVAGVGLESRLSGVNLAKGMIFNRRERTKR</sequence>
<feature type="transmembrane region" description="Helical" evidence="7">
    <location>
        <begin position="16"/>
        <end position="35"/>
    </location>
</feature>
<evidence type="ECO:0000256" key="1">
    <source>
        <dbReference type="ARBA" id="ARBA00004651"/>
    </source>
</evidence>
<proteinExistence type="predicted"/>
<gene>
    <name evidence="9" type="ORF">NO357_11990</name>
</gene>
<dbReference type="InterPro" id="IPR051542">
    <property type="entry name" value="Hydrogenase_cytochrome"/>
</dbReference>
<keyword evidence="10" id="KW-1185">Reference proteome</keyword>
<feature type="transmembrane region" description="Helical" evidence="7">
    <location>
        <begin position="100"/>
        <end position="122"/>
    </location>
</feature>
<dbReference type="GO" id="GO:0022904">
    <property type="term" value="P:respiratory electron transport chain"/>
    <property type="evidence" value="ECO:0007669"/>
    <property type="project" value="InterPro"/>
</dbReference>
<evidence type="ECO:0000256" key="3">
    <source>
        <dbReference type="ARBA" id="ARBA00022692"/>
    </source>
</evidence>
<feature type="region of interest" description="Disordered" evidence="6">
    <location>
        <begin position="138"/>
        <end position="160"/>
    </location>
</feature>
<evidence type="ECO:0000256" key="2">
    <source>
        <dbReference type="ARBA" id="ARBA00022475"/>
    </source>
</evidence>
<dbReference type="InterPro" id="IPR011577">
    <property type="entry name" value="Cyt_b561_bac/Ni-Hgenase"/>
</dbReference>
<evidence type="ECO:0000259" key="8">
    <source>
        <dbReference type="Pfam" id="PF01292"/>
    </source>
</evidence>
<dbReference type="Gene3D" id="1.20.950.20">
    <property type="entry name" value="Transmembrane di-heme cytochromes, Chain C"/>
    <property type="match status" value="1"/>
</dbReference>
<keyword evidence="3 7" id="KW-0812">Transmembrane</keyword>